<gene>
    <name evidence="3" type="ORF">GOB93_03815</name>
</gene>
<dbReference type="InterPro" id="IPR012495">
    <property type="entry name" value="TadE-like_dom"/>
</dbReference>
<name>A0ABX0JJT0_9PROT</name>
<evidence type="ECO:0000313" key="3">
    <source>
        <dbReference type="EMBL" id="NHN83768.1"/>
    </source>
</evidence>
<proteinExistence type="predicted"/>
<keyword evidence="1" id="KW-1133">Transmembrane helix</keyword>
<comment type="caution">
    <text evidence="3">The sequence shown here is derived from an EMBL/GenBank/DDBJ whole genome shotgun (WGS) entry which is preliminary data.</text>
</comment>
<keyword evidence="1" id="KW-0472">Membrane</keyword>
<evidence type="ECO:0000313" key="4">
    <source>
        <dbReference type="Proteomes" id="UP000635278"/>
    </source>
</evidence>
<dbReference type="EMBL" id="WOTB01000003">
    <property type="protein sequence ID" value="NHN83768.1"/>
    <property type="molecule type" value="Genomic_DNA"/>
</dbReference>
<organism evidence="3 4">
    <name type="scientific">Acetobacter musti</name>
    <dbReference type="NCBI Taxonomy" id="864732"/>
    <lineage>
        <taxon>Bacteria</taxon>
        <taxon>Pseudomonadati</taxon>
        <taxon>Pseudomonadota</taxon>
        <taxon>Alphaproteobacteria</taxon>
        <taxon>Acetobacterales</taxon>
        <taxon>Acetobacteraceae</taxon>
        <taxon>Acetobacter</taxon>
    </lineage>
</organism>
<keyword evidence="1" id="KW-0812">Transmembrane</keyword>
<evidence type="ECO:0000256" key="1">
    <source>
        <dbReference type="SAM" id="Phobius"/>
    </source>
</evidence>
<feature type="domain" description="TadE-like" evidence="2">
    <location>
        <begin position="15"/>
        <end position="38"/>
    </location>
</feature>
<dbReference type="Proteomes" id="UP000635278">
    <property type="component" value="Unassembled WGS sequence"/>
</dbReference>
<feature type="transmembrane region" description="Helical" evidence="1">
    <location>
        <begin position="21"/>
        <end position="38"/>
    </location>
</feature>
<evidence type="ECO:0000259" key="2">
    <source>
        <dbReference type="Pfam" id="PF07811"/>
    </source>
</evidence>
<accession>A0ABX0JJT0</accession>
<protein>
    <submittedName>
        <fullName evidence="3">Pilus assembly protein</fullName>
    </submittedName>
</protein>
<reference evidence="3 4" key="1">
    <citation type="journal article" date="2020" name="Int. J. Syst. Evol. Microbiol.">
        <title>Novel acetic acid bacteria from cider fermentations: Acetobacter conturbans sp. nov. and Acetobacter fallax sp. nov.</title>
        <authorList>
            <person name="Sombolestani A.S."/>
            <person name="Cleenwerck I."/>
            <person name="Cnockaert M."/>
            <person name="Borremans W."/>
            <person name="Wieme A.D."/>
            <person name="De Vuyst L."/>
            <person name="Vandamme P."/>
        </authorList>
    </citation>
    <scope>NUCLEOTIDE SEQUENCE [LARGE SCALE GENOMIC DNA]</scope>
    <source>
        <strain evidence="3 4">LMG 30640</strain>
    </source>
</reference>
<sequence length="212" mass="22531">MVRKSWLQFRNCRRGVSAIEFALVAPVLIILFICGAEIEDAVIVMRKVTTASHTIANLTTQYETMTTDDASLVLAASLLVLEPYSTNPAEMVVSEVSVGSSGTGTVVWSCGLNRAARALNETVTLPAGTDSTASSYLIYGEAWYDYLPPVLSSYLPKFSGSGQSSPYTLSMYESLYMVPRQSSSIPLTAGSGSGDVSLTSGSATVKCNYSSS</sequence>
<keyword evidence="4" id="KW-1185">Reference proteome</keyword>
<dbReference type="Pfam" id="PF07811">
    <property type="entry name" value="TadE"/>
    <property type="match status" value="1"/>
</dbReference>